<keyword evidence="3" id="KW-1133">Transmembrane helix</keyword>
<comment type="similarity">
    <text evidence="1">Belongs to the C19orf12 family.</text>
</comment>
<accession>S7N211</accession>
<feature type="transmembrane region" description="Helical" evidence="3">
    <location>
        <begin position="142"/>
        <end position="160"/>
    </location>
</feature>
<evidence type="ECO:0000313" key="5">
    <source>
        <dbReference type="Proteomes" id="UP000052978"/>
    </source>
</evidence>
<organism evidence="4 5">
    <name type="scientific">Myotis brandtii</name>
    <name type="common">Brandt's bat</name>
    <dbReference type="NCBI Taxonomy" id="109478"/>
    <lineage>
        <taxon>Eukaryota</taxon>
        <taxon>Metazoa</taxon>
        <taxon>Chordata</taxon>
        <taxon>Craniata</taxon>
        <taxon>Vertebrata</taxon>
        <taxon>Euteleostomi</taxon>
        <taxon>Mammalia</taxon>
        <taxon>Eutheria</taxon>
        <taxon>Laurasiatheria</taxon>
        <taxon>Chiroptera</taxon>
        <taxon>Yangochiroptera</taxon>
        <taxon>Vespertilionidae</taxon>
        <taxon>Myotis</taxon>
    </lineage>
</organism>
<dbReference type="EMBL" id="KE163172">
    <property type="protein sequence ID" value="EPQ11044.1"/>
    <property type="molecule type" value="Genomic_DNA"/>
</dbReference>
<evidence type="ECO:0000256" key="3">
    <source>
        <dbReference type="SAM" id="Phobius"/>
    </source>
</evidence>
<name>S7N211_MYOBR</name>
<keyword evidence="3" id="KW-0812">Transmembrane</keyword>
<dbReference type="AlphaFoldDB" id="S7N211"/>
<feature type="region of interest" description="Disordered" evidence="2">
    <location>
        <begin position="1"/>
        <end position="20"/>
    </location>
</feature>
<dbReference type="Pfam" id="PF20721">
    <property type="entry name" value="C19orf12"/>
    <property type="match status" value="1"/>
</dbReference>
<protein>
    <submittedName>
        <fullName evidence="4">Uncharacterized protein</fullName>
    </submittedName>
</protein>
<dbReference type="eggNOG" id="ENOG502RZQC">
    <property type="taxonomic scope" value="Eukaryota"/>
</dbReference>
<dbReference type="InterPro" id="IPR033369">
    <property type="entry name" value="C19orf12"/>
</dbReference>
<dbReference type="Proteomes" id="UP000052978">
    <property type="component" value="Unassembled WGS sequence"/>
</dbReference>
<dbReference type="PANTHER" id="PTHR31493:SF1">
    <property type="entry name" value="PROTEIN C19ORF12"/>
    <property type="match status" value="1"/>
</dbReference>
<keyword evidence="5" id="KW-1185">Reference proteome</keyword>
<feature type="compositionally biased region" description="Basic and acidic residues" evidence="2">
    <location>
        <begin position="1"/>
        <end position="10"/>
    </location>
</feature>
<proteinExistence type="inferred from homology"/>
<dbReference type="PANTHER" id="PTHR31493">
    <property type="entry name" value="NAZO FAMILY MEMBER"/>
    <property type="match status" value="1"/>
</dbReference>
<evidence type="ECO:0000256" key="2">
    <source>
        <dbReference type="SAM" id="MobiDB-lite"/>
    </source>
</evidence>
<sequence>MSRKVKDAMKSSETSLTEEEAMSLLCSLSEAKKMKVPVKRRKRRAVGLASTGAFRVPAASRATNGELGSSWSRGSALDTGKSELWAGTDAGNPPSRRPAGHMMPVRVKEAMKPPEKSLEVEDSMKLLSSLCKRKAMKATFKHAGRGALVTGAMALLGGLVGGPLGLAVGSAVGGLLAFWMHWGQFKSVSQILKELPPAEQEKLCHQVSVIIGNLQWTDVEHLTELVKGNKDLQKRLLKLLEGYVTKELRTSVQYGD</sequence>
<evidence type="ECO:0000256" key="1">
    <source>
        <dbReference type="ARBA" id="ARBA00029457"/>
    </source>
</evidence>
<gene>
    <name evidence="4" type="ORF">D623_10009546</name>
</gene>
<reference evidence="4 5" key="1">
    <citation type="journal article" date="2013" name="Nat. Commun.">
        <title>Genome analysis reveals insights into physiology and longevity of the Brandt's bat Myotis brandtii.</title>
        <authorList>
            <person name="Seim I."/>
            <person name="Fang X."/>
            <person name="Xiong Z."/>
            <person name="Lobanov A.V."/>
            <person name="Huang Z."/>
            <person name="Ma S."/>
            <person name="Feng Y."/>
            <person name="Turanov A.A."/>
            <person name="Zhu Y."/>
            <person name="Lenz T.L."/>
            <person name="Gerashchenko M.V."/>
            <person name="Fan D."/>
            <person name="Hee Yim S."/>
            <person name="Yao X."/>
            <person name="Jordan D."/>
            <person name="Xiong Y."/>
            <person name="Ma Y."/>
            <person name="Lyapunov A.N."/>
            <person name="Chen G."/>
            <person name="Kulakova O.I."/>
            <person name="Sun Y."/>
            <person name="Lee S.G."/>
            <person name="Bronson R.T."/>
            <person name="Moskalev A.A."/>
            <person name="Sunyaev S.R."/>
            <person name="Zhang G."/>
            <person name="Krogh A."/>
            <person name="Wang J."/>
            <person name="Gladyshev V.N."/>
        </authorList>
    </citation>
    <scope>NUCLEOTIDE SEQUENCE [LARGE SCALE GENOMIC DNA]</scope>
</reference>
<keyword evidence="3" id="KW-0472">Membrane</keyword>
<evidence type="ECO:0000313" key="4">
    <source>
        <dbReference type="EMBL" id="EPQ11044.1"/>
    </source>
</evidence>